<dbReference type="Gene3D" id="3.40.50.300">
    <property type="entry name" value="P-loop containing nucleotide triphosphate hydrolases"/>
    <property type="match status" value="1"/>
</dbReference>
<accession>Q21PA0</accession>
<dbReference type="EMBL" id="CP000282">
    <property type="protein sequence ID" value="ABD79479.1"/>
    <property type="molecule type" value="Genomic_DNA"/>
</dbReference>
<dbReference type="InterPro" id="IPR045006">
    <property type="entry name" value="CHLI-like"/>
</dbReference>
<dbReference type="SUPFAM" id="SSF54211">
    <property type="entry name" value="Ribosomal protein S5 domain 2-like"/>
    <property type="match status" value="1"/>
</dbReference>
<dbReference type="AlphaFoldDB" id="Q21PA0"/>
<dbReference type="STRING" id="203122.Sde_0215"/>
<dbReference type="Proteomes" id="UP000001947">
    <property type="component" value="Chromosome"/>
</dbReference>
<dbReference type="NCBIfam" id="TIGR00368">
    <property type="entry name" value="YifB family Mg chelatase-like AAA ATPase"/>
    <property type="match status" value="1"/>
</dbReference>
<sequence length="284" mass="30592">MSLAIVHTRAQIGIDAPQVTVEVHLSNGLPGFTIVGLPETAVKESKDRVRSALLNSHFDFPQRRITVNLAPADLPKEGGRFDLPIALGILAASEQIPAELLNNHEFLGELALSGELRPIRGCIPAILACTQKERAFVLPQANGDEASLCEHSTVYLADNLLKVCAYLHKRHELPKPSPAPEVIANYELDLCDVKGQAQARRALEIAAAGGHNILFYGPPGTGKSMLASRLPSIMPDLTDNEALEVAAIGSVAKEQTITNWRRRPYRSPHHTSSAIALVGGGCQF</sequence>
<dbReference type="HOGENOM" id="CLU_026145_0_0_6"/>
<dbReference type="InterPro" id="IPR027417">
    <property type="entry name" value="P-loop_NTPase"/>
</dbReference>
<gene>
    <name evidence="2" type="ordered locus">Sde_0215</name>
</gene>
<dbReference type="PANTHER" id="PTHR32039:SF7">
    <property type="entry name" value="COMPETENCE PROTEIN COMM"/>
    <property type="match status" value="1"/>
</dbReference>
<evidence type="ECO:0000259" key="1">
    <source>
        <dbReference type="Pfam" id="PF01078"/>
    </source>
</evidence>
<dbReference type="eggNOG" id="COG0606">
    <property type="taxonomic scope" value="Bacteria"/>
</dbReference>
<dbReference type="Gene3D" id="3.30.230.10">
    <property type="match status" value="1"/>
</dbReference>
<dbReference type="PANTHER" id="PTHR32039">
    <property type="entry name" value="MAGNESIUM-CHELATASE SUBUNIT CHLI"/>
    <property type="match status" value="1"/>
</dbReference>
<dbReference type="InterPro" id="IPR000523">
    <property type="entry name" value="Mg_chelatse_chII-like_cat_dom"/>
</dbReference>
<proteinExistence type="predicted"/>
<dbReference type="InterPro" id="IPR004482">
    <property type="entry name" value="Mg_chelat-rel"/>
</dbReference>
<evidence type="ECO:0000313" key="3">
    <source>
        <dbReference type="Proteomes" id="UP000001947"/>
    </source>
</evidence>
<feature type="domain" description="Magnesium chelatase ChlI-like catalytic" evidence="1">
    <location>
        <begin position="189"/>
        <end position="282"/>
    </location>
</feature>
<dbReference type="GO" id="GO:0005524">
    <property type="term" value="F:ATP binding"/>
    <property type="evidence" value="ECO:0007669"/>
    <property type="project" value="InterPro"/>
</dbReference>
<dbReference type="SUPFAM" id="SSF52540">
    <property type="entry name" value="P-loop containing nucleoside triphosphate hydrolases"/>
    <property type="match status" value="1"/>
</dbReference>
<name>Q21PA0_SACD2</name>
<dbReference type="InterPro" id="IPR014721">
    <property type="entry name" value="Ribsml_uS5_D2-typ_fold_subgr"/>
</dbReference>
<dbReference type="Pfam" id="PF01078">
    <property type="entry name" value="Mg_chelatase"/>
    <property type="match status" value="1"/>
</dbReference>
<reference evidence="2 3" key="1">
    <citation type="journal article" date="2008" name="PLoS Genet.">
        <title>Complete genome sequence of the complex carbohydrate-degrading marine bacterium, Saccharophagus degradans strain 2-40 T.</title>
        <authorList>
            <person name="Weiner R.M."/>
            <person name="Taylor L.E.II."/>
            <person name="Henrissat B."/>
            <person name="Hauser L."/>
            <person name="Land M."/>
            <person name="Coutinho P.M."/>
            <person name="Rancurel C."/>
            <person name="Saunders E.H."/>
            <person name="Longmire A.G."/>
            <person name="Zhang H."/>
            <person name="Bayer E.A."/>
            <person name="Gilbert H.J."/>
            <person name="Larimer F."/>
            <person name="Zhulin I.B."/>
            <person name="Ekborg N.A."/>
            <person name="Lamed R."/>
            <person name="Richardson P.M."/>
            <person name="Borovok I."/>
            <person name="Hutcheson S."/>
        </authorList>
    </citation>
    <scope>NUCLEOTIDE SEQUENCE [LARGE SCALE GENOMIC DNA]</scope>
    <source>
        <strain evidence="3">2-40 / ATCC 43961 / DSM 17024</strain>
    </source>
</reference>
<dbReference type="KEGG" id="sde:Sde_0215"/>
<dbReference type="OrthoDB" id="9813147at2"/>
<keyword evidence="3" id="KW-1185">Reference proteome</keyword>
<dbReference type="InterPro" id="IPR020568">
    <property type="entry name" value="Ribosomal_Su5_D2-typ_SF"/>
</dbReference>
<dbReference type="Pfam" id="PF13541">
    <property type="entry name" value="ChlI"/>
    <property type="match status" value="1"/>
</dbReference>
<evidence type="ECO:0000313" key="2">
    <source>
        <dbReference type="EMBL" id="ABD79479.1"/>
    </source>
</evidence>
<protein>
    <submittedName>
        <fullName evidence="2">Magnesium chelatase, ChlI subunit</fullName>
    </submittedName>
</protein>
<organism evidence="2 3">
    <name type="scientific">Saccharophagus degradans (strain 2-40 / ATCC 43961 / DSM 17024)</name>
    <dbReference type="NCBI Taxonomy" id="203122"/>
    <lineage>
        <taxon>Bacteria</taxon>
        <taxon>Pseudomonadati</taxon>
        <taxon>Pseudomonadota</taxon>
        <taxon>Gammaproteobacteria</taxon>
        <taxon>Cellvibrionales</taxon>
        <taxon>Cellvibrionaceae</taxon>
        <taxon>Saccharophagus</taxon>
    </lineage>
</organism>